<name>A0A073IUU0_9BACT</name>
<gene>
    <name evidence="1" type="ORF">EH55_08650</name>
</gene>
<dbReference type="Proteomes" id="UP000027665">
    <property type="component" value="Unassembled WGS sequence"/>
</dbReference>
<dbReference type="AlphaFoldDB" id="A0A073IUU0"/>
<dbReference type="EMBL" id="JMKI01000004">
    <property type="protein sequence ID" value="KEJ93360.1"/>
    <property type="molecule type" value="Genomic_DNA"/>
</dbReference>
<evidence type="ECO:0000313" key="1">
    <source>
        <dbReference type="EMBL" id="KEJ93360.1"/>
    </source>
</evidence>
<proteinExistence type="predicted"/>
<evidence type="ECO:0000313" key="2">
    <source>
        <dbReference type="Proteomes" id="UP000027665"/>
    </source>
</evidence>
<protein>
    <submittedName>
        <fullName evidence="1">Uncharacterized protein</fullName>
    </submittedName>
</protein>
<sequence>MITPEEFAAKMREFDCPGGKPRPHCNADGHGPADELMCEVLTELGYGEGIEVFNKMLKYYD</sequence>
<comment type="caution">
    <text evidence="1">The sequence shown here is derived from an EMBL/GenBank/DDBJ whole genome shotgun (WGS) entry which is preliminary data.</text>
</comment>
<keyword evidence="2" id="KW-1185">Reference proteome</keyword>
<dbReference type="OrthoDB" id="7573099at2"/>
<dbReference type="RefSeq" id="WP_037974203.1">
    <property type="nucleotide sequence ID" value="NZ_JAXDSK010000003.1"/>
</dbReference>
<accession>A0A073IUU0</accession>
<dbReference type="GeneID" id="90984903"/>
<organism evidence="1 2">
    <name type="scientific">Synergistes jonesii</name>
    <dbReference type="NCBI Taxonomy" id="2754"/>
    <lineage>
        <taxon>Bacteria</taxon>
        <taxon>Thermotogati</taxon>
        <taxon>Synergistota</taxon>
        <taxon>Synergistia</taxon>
        <taxon>Synergistales</taxon>
        <taxon>Synergistaceae</taxon>
        <taxon>Synergistes</taxon>
    </lineage>
</organism>
<reference evidence="1 2" key="1">
    <citation type="submission" date="2014-04" db="EMBL/GenBank/DDBJ databases">
        <title>Draft Genome Sequence of Synergistes jonesii.</title>
        <authorList>
            <person name="Coil D.A."/>
            <person name="Eisen J.A."/>
            <person name="Holland-Moritz H.E."/>
        </authorList>
    </citation>
    <scope>NUCLEOTIDE SEQUENCE [LARGE SCALE GENOMIC DNA]</scope>
    <source>
        <strain evidence="1 2">78-1</strain>
    </source>
</reference>